<dbReference type="PANTHER" id="PTHR21382:SF1">
    <property type="entry name" value="NADH DEHYDROGENASE [UBIQUINONE] 1 ALPHA SUBCOMPLEX SUBUNIT 11"/>
    <property type="match status" value="1"/>
</dbReference>
<dbReference type="eggNOG" id="ENOG502S81D">
    <property type="taxonomic scope" value="Eukaryota"/>
</dbReference>
<evidence type="ECO:0000256" key="5">
    <source>
        <dbReference type="ARBA" id="ARBA00023128"/>
    </source>
</evidence>
<dbReference type="Proteomes" id="UP000012174">
    <property type="component" value="Unassembled WGS sequence"/>
</dbReference>
<dbReference type="GO" id="GO:0045271">
    <property type="term" value="C:respiratory chain complex I"/>
    <property type="evidence" value="ECO:0007669"/>
    <property type="project" value="InterPro"/>
</dbReference>
<keyword evidence="6" id="KW-0472">Membrane</keyword>
<dbReference type="GO" id="GO:0005743">
    <property type="term" value="C:mitochondrial inner membrane"/>
    <property type="evidence" value="ECO:0007669"/>
    <property type="project" value="UniProtKB-SubCell"/>
</dbReference>
<evidence type="ECO:0000313" key="7">
    <source>
        <dbReference type="EMBL" id="EMR64459.1"/>
    </source>
</evidence>
<dbReference type="KEGG" id="ela:UCREL1_8574"/>
<reference evidence="8" key="1">
    <citation type="journal article" date="2013" name="Genome Announc.">
        <title>Draft genome sequence of the grapevine dieback fungus Eutypa lata UCR-EL1.</title>
        <authorList>
            <person name="Blanco-Ulate B."/>
            <person name="Rolshausen P.E."/>
            <person name="Cantu D."/>
        </authorList>
    </citation>
    <scope>NUCLEOTIDE SEQUENCE [LARGE SCALE GENOMIC DNA]</scope>
    <source>
        <strain evidence="8">UCR-EL1</strain>
    </source>
</reference>
<keyword evidence="2" id="KW-0812">Transmembrane</keyword>
<keyword evidence="4" id="KW-1133">Transmembrane helix</keyword>
<proteinExistence type="predicted"/>
<name>M7SDZ9_EUTLA</name>
<keyword evidence="7" id="KW-0830">Ubiquinone</keyword>
<accession>M7SDZ9</accession>
<gene>
    <name evidence="7" type="ORF">UCREL1_8574</name>
</gene>
<dbReference type="GO" id="GO:0006120">
    <property type="term" value="P:mitochondrial electron transport, NADH to ubiquinone"/>
    <property type="evidence" value="ECO:0007669"/>
    <property type="project" value="InterPro"/>
</dbReference>
<dbReference type="InterPro" id="IPR039205">
    <property type="entry name" value="NDUFA11"/>
</dbReference>
<dbReference type="OMA" id="TMMNLRE"/>
<evidence type="ECO:0000256" key="6">
    <source>
        <dbReference type="ARBA" id="ARBA00023136"/>
    </source>
</evidence>
<dbReference type="OrthoDB" id="1913277at2759"/>
<keyword evidence="5" id="KW-0496">Mitochondrion</keyword>
<dbReference type="AlphaFoldDB" id="M7SDZ9"/>
<sequence length="202" mass="21990">MANPHPIPILPEEHHFHQKDAIKSGIKGGLAGGAVGLFAAAIQNSLAKGNIGSWAVFTKHGATVASLAVLGTTFKFTTDASANLREKDDTLNTTIGAFFAGSTLGLRAGRMPRILGFGAIFSVVLTTFEYTGGSLRGGESRASYPDEYERKEFLRLNRRRPIEETIAQLGEGRGIKPPGYEERRRERLNEKYGVEINPVRAY</sequence>
<keyword evidence="8" id="KW-1185">Reference proteome</keyword>
<evidence type="ECO:0000256" key="1">
    <source>
        <dbReference type="ARBA" id="ARBA00004448"/>
    </source>
</evidence>
<keyword evidence="3" id="KW-0999">Mitochondrion inner membrane</keyword>
<protein>
    <submittedName>
        <fullName evidence="7">Putative nadh-ubiquinone oxidoreductase 213 kDa subunit protein</fullName>
    </submittedName>
</protein>
<evidence type="ECO:0000256" key="2">
    <source>
        <dbReference type="ARBA" id="ARBA00022692"/>
    </source>
</evidence>
<evidence type="ECO:0000256" key="3">
    <source>
        <dbReference type="ARBA" id="ARBA00022792"/>
    </source>
</evidence>
<comment type="subcellular location">
    <subcellularLocation>
        <location evidence="1">Mitochondrion inner membrane</location>
        <topology evidence="1">Multi-pass membrane protein</topology>
    </subcellularLocation>
</comment>
<evidence type="ECO:0000313" key="8">
    <source>
        <dbReference type="Proteomes" id="UP000012174"/>
    </source>
</evidence>
<dbReference type="HOGENOM" id="CLU_088319_0_0_1"/>
<dbReference type="EMBL" id="KB707066">
    <property type="protein sequence ID" value="EMR64459.1"/>
    <property type="molecule type" value="Genomic_DNA"/>
</dbReference>
<evidence type="ECO:0000256" key="4">
    <source>
        <dbReference type="ARBA" id="ARBA00022989"/>
    </source>
</evidence>
<organism evidence="7 8">
    <name type="scientific">Eutypa lata (strain UCR-EL1)</name>
    <name type="common">Grapevine dieback disease fungus</name>
    <name type="synonym">Eutypa armeniacae</name>
    <dbReference type="NCBI Taxonomy" id="1287681"/>
    <lineage>
        <taxon>Eukaryota</taxon>
        <taxon>Fungi</taxon>
        <taxon>Dikarya</taxon>
        <taxon>Ascomycota</taxon>
        <taxon>Pezizomycotina</taxon>
        <taxon>Sordariomycetes</taxon>
        <taxon>Xylariomycetidae</taxon>
        <taxon>Xylariales</taxon>
        <taxon>Diatrypaceae</taxon>
        <taxon>Eutypa</taxon>
    </lineage>
</organism>
<dbReference type="PANTHER" id="PTHR21382">
    <property type="entry name" value="NADH-UBIQUINONE OXIDOREDUCTASE SUBUNIT"/>
    <property type="match status" value="1"/>
</dbReference>
<dbReference type="STRING" id="1287681.M7SDZ9"/>